<proteinExistence type="inferred from homology"/>
<evidence type="ECO:0000256" key="2">
    <source>
        <dbReference type="ARBA" id="ARBA00022980"/>
    </source>
</evidence>
<accession>A0A9W9G786</accession>
<evidence type="ECO:0000313" key="6">
    <source>
        <dbReference type="Proteomes" id="UP001149165"/>
    </source>
</evidence>
<dbReference type="GO" id="GO:0005762">
    <property type="term" value="C:mitochondrial large ribosomal subunit"/>
    <property type="evidence" value="ECO:0007669"/>
    <property type="project" value="TreeGrafter"/>
</dbReference>
<dbReference type="AlphaFoldDB" id="A0A9W9G786"/>
<dbReference type="GO" id="GO:0006412">
    <property type="term" value="P:translation"/>
    <property type="evidence" value="ECO:0007669"/>
    <property type="project" value="InterPro"/>
</dbReference>
<protein>
    <recommendedName>
        <fullName evidence="7">Ribosomal protein L34</fullName>
    </recommendedName>
</protein>
<gene>
    <name evidence="5" type="ORF">N7456_001856</name>
</gene>
<dbReference type="Pfam" id="PF00468">
    <property type="entry name" value="Ribosomal_L34"/>
    <property type="match status" value="1"/>
</dbReference>
<comment type="caution">
    <text evidence="5">The sequence shown here is derived from an EMBL/GenBank/DDBJ whole genome shotgun (WGS) entry which is preliminary data.</text>
</comment>
<feature type="region of interest" description="Disordered" evidence="4">
    <location>
        <begin position="123"/>
        <end position="146"/>
    </location>
</feature>
<evidence type="ECO:0000256" key="3">
    <source>
        <dbReference type="ARBA" id="ARBA00023274"/>
    </source>
</evidence>
<evidence type="ECO:0000313" key="5">
    <source>
        <dbReference type="EMBL" id="KAJ5113322.1"/>
    </source>
</evidence>
<evidence type="ECO:0000256" key="4">
    <source>
        <dbReference type="SAM" id="MobiDB-lite"/>
    </source>
</evidence>
<dbReference type="PANTHER" id="PTHR14503:SF4">
    <property type="entry name" value="LARGE RIBOSOMAL SUBUNIT PROTEIN BL34M"/>
    <property type="match status" value="1"/>
</dbReference>
<dbReference type="Proteomes" id="UP001149165">
    <property type="component" value="Unassembled WGS sequence"/>
</dbReference>
<sequence length="146" mass="16255">MLCLRCRALPSIRASGSSIRAPMNRLSQFTSQPTASRQFSSLLSSPALRQPTQMQTSFSKLQTTPTISTSITSLLAQSQLSQASSQGQGQTRAFSASASLGVRRVTFRPSRLVQKRRHGFLARNKSKKGRQTLTRRRVKGRRNMSW</sequence>
<dbReference type="EMBL" id="JAPQKH010000002">
    <property type="protein sequence ID" value="KAJ5113322.1"/>
    <property type="molecule type" value="Genomic_DNA"/>
</dbReference>
<dbReference type="OrthoDB" id="431691at2759"/>
<keyword evidence="6" id="KW-1185">Reference proteome</keyword>
<reference evidence="5" key="1">
    <citation type="submission" date="2022-11" db="EMBL/GenBank/DDBJ databases">
        <authorList>
            <person name="Petersen C."/>
        </authorList>
    </citation>
    <scope>NUCLEOTIDE SEQUENCE</scope>
    <source>
        <strain evidence="5">IBT 30069</strain>
    </source>
</reference>
<dbReference type="PANTHER" id="PTHR14503">
    <property type="entry name" value="MITOCHONDRIAL RIBOSOMAL PROTEIN 34 FAMILY MEMBER"/>
    <property type="match status" value="1"/>
</dbReference>
<keyword evidence="3" id="KW-0687">Ribonucleoprotein</keyword>
<evidence type="ECO:0000256" key="1">
    <source>
        <dbReference type="ARBA" id="ARBA00010111"/>
    </source>
</evidence>
<organism evidence="5 6">
    <name type="scientific">Penicillium angulare</name>
    <dbReference type="NCBI Taxonomy" id="116970"/>
    <lineage>
        <taxon>Eukaryota</taxon>
        <taxon>Fungi</taxon>
        <taxon>Dikarya</taxon>
        <taxon>Ascomycota</taxon>
        <taxon>Pezizomycotina</taxon>
        <taxon>Eurotiomycetes</taxon>
        <taxon>Eurotiomycetidae</taxon>
        <taxon>Eurotiales</taxon>
        <taxon>Aspergillaceae</taxon>
        <taxon>Penicillium</taxon>
    </lineage>
</organism>
<dbReference type="Gene3D" id="1.10.287.3980">
    <property type="match status" value="1"/>
</dbReference>
<name>A0A9W9G786_9EURO</name>
<dbReference type="GO" id="GO:0003735">
    <property type="term" value="F:structural constituent of ribosome"/>
    <property type="evidence" value="ECO:0007669"/>
    <property type="project" value="InterPro"/>
</dbReference>
<reference evidence="5" key="2">
    <citation type="journal article" date="2023" name="IMA Fungus">
        <title>Comparative genomic study of the Penicillium genus elucidates a diverse pangenome and 15 lateral gene transfer events.</title>
        <authorList>
            <person name="Petersen C."/>
            <person name="Sorensen T."/>
            <person name="Nielsen M.R."/>
            <person name="Sondergaard T.E."/>
            <person name="Sorensen J.L."/>
            <person name="Fitzpatrick D.A."/>
            <person name="Frisvad J.C."/>
            <person name="Nielsen K.L."/>
        </authorList>
    </citation>
    <scope>NUCLEOTIDE SEQUENCE</scope>
    <source>
        <strain evidence="5">IBT 30069</strain>
    </source>
</reference>
<keyword evidence="2" id="KW-0689">Ribosomal protein</keyword>
<dbReference type="NCBIfam" id="TIGR01030">
    <property type="entry name" value="rpmH_bact"/>
    <property type="match status" value="1"/>
</dbReference>
<evidence type="ECO:0008006" key="7">
    <source>
        <dbReference type="Google" id="ProtNLM"/>
    </source>
</evidence>
<dbReference type="InterPro" id="IPR000271">
    <property type="entry name" value="Ribosomal_bL34"/>
</dbReference>
<comment type="similarity">
    <text evidence="1">Belongs to the bacterial ribosomal protein bL34 family.</text>
</comment>